<comment type="function">
    <text evidence="8">Located at the top of the head of the small subunit, it contacts several helices of the 18S rRNA.</text>
</comment>
<evidence type="ECO:0000256" key="12">
    <source>
        <dbReference type="RuleBase" id="RU003830"/>
    </source>
</evidence>
<proteinExistence type="inferred from homology"/>
<dbReference type="InterPro" id="IPR010979">
    <property type="entry name" value="Ribosomal_uS13-like_H2TH"/>
</dbReference>
<dbReference type="GO" id="GO:0003735">
    <property type="term" value="F:structural constituent of ribosome"/>
    <property type="evidence" value="ECO:0007669"/>
    <property type="project" value="InterPro"/>
</dbReference>
<evidence type="ECO:0000256" key="8">
    <source>
        <dbReference type="ARBA" id="ARBA00037439"/>
    </source>
</evidence>
<dbReference type="InterPro" id="IPR027437">
    <property type="entry name" value="Rbsml_uS13_C"/>
</dbReference>
<reference evidence="14" key="1">
    <citation type="journal article" date="2018" name="Sci. Rep.">
        <title>Ophirina amphinema n. gen., n. sp., a New Deeply Branching Discobid with Phylogenetic Affinity to Jakobids.</title>
        <authorList>
            <person name="Yabuki A."/>
            <person name="Gyaltshen Y."/>
            <person name="Heiss A.A."/>
            <person name="Fujikura K."/>
            <person name="Kim E."/>
        </authorList>
    </citation>
    <scope>NUCLEOTIDE SEQUENCE</scope>
    <source>
        <strain evidence="14">JB</strain>
    </source>
</reference>
<comment type="subunit">
    <text evidence="9">Part of the small ribosomal subunit.</text>
</comment>
<evidence type="ECO:0000256" key="6">
    <source>
        <dbReference type="ARBA" id="ARBA00023128"/>
    </source>
</evidence>
<dbReference type="GO" id="GO:0006412">
    <property type="term" value="P:translation"/>
    <property type="evidence" value="ECO:0007669"/>
    <property type="project" value="InterPro"/>
</dbReference>
<protein>
    <recommendedName>
        <fullName evidence="10">Small ribosomal subunit protein uS13m</fullName>
    </recommendedName>
    <alternativeName>
        <fullName evidence="11">Ribosomal protein S13, mitochondrial</fullName>
    </alternativeName>
</protein>
<dbReference type="Gene3D" id="1.10.8.50">
    <property type="match status" value="1"/>
</dbReference>
<keyword evidence="5 12" id="KW-0689">Ribosomal protein</keyword>
<dbReference type="GO" id="GO:0015935">
    <property type="term" value="C:small ribosomal subunit"/>
    <property type="evidence" value="ECO:0007669"/>
    <property type="project" value="TreeGrafter"/>
</dbReference>
<dbReference type="EMBL" id="LC369600">
    <property type="protein sequence ID" value="BBD14137.1"/>
    <property type="molecule type" value="Genomic_DNA"/>
</dbReference>
<evidence type="ECO:0000256" key="13">
    <source>
        <dbReference type="SAM" id="MobiDB-lite"/>
    </source>
</evidence>
<organism evidence="14">
    <name type="scientific">Ophirina amphinema</name>
    <dbReference type="NCBI Taxonomy" id="2108040"/>
    <lineage>
        <taxon>Eukaryota</taxon>
        <taxon>Discoba</taxon>
        <taxon>Jakobida</taxon>
        <taxon>Ophirinina</taxon>
        <taxon>Ophirinidae</taxon>
        <taxon>Ophirina</taxon>
    </lineage>
</organism>
<accession>A0A348AYR9</accession>
<dbReference type="GO" id="GO:0019843">
    <property type="term" value="F:rRNA binding"/>
    <property type="evidence" value="ECO:0007669"/>
    <property type="project" value="UniProtKB-KW"/>
</dbReference>
<dbReference type="PROSITE" id="PS50159">
    <property type="entry name" value="RIBOSOMAL_S13_2"/>
    <property type="match status" value="1"/>
</dbReference>
<dbReference type="AlphaFoldDB" id="A0A348AYR9"/>
<dbReference type="HAMAP" id="MF_01315">
    <property type="entry name" value="Ribosomal_uS13"/>
    <property type="match status" value="1"/>
</dbReference>
<keyword evidence="7 12" id="KW-0687">Ribonucleoprotein</keyword>
<dbReference type="PROSITE" id="PS00646">
    <property type="entry name" value="RIBOSOMAL_S13_1"/>
    <property type="match status" value="1"/>
</dbReference>
<comment type="subcellular location">
    <subcellularLocation>
        <location evidence="1">Mitochondrion</location>
    </subcellularLocation>
</comment>
<dbReference type="SUPFAM" id="SSF46946">
    <property type="entry name" value="S13-like H2TH domain"/>
    <property type="match status" value="1"/>
</dbReference>
<keyword evidence="6 14" id="KW-0496">Mitochondrion</keyword>
<evidence type="ECO:0000313" key="14">
    <source>
        <dbReference type="EMBL" id="BBD14137.1"/>
    </source>
</evidence>
<dbReference type="GO" id="GO:0005739">
    <property type="term" value="C:mitochondrion"/>
    <property type="evidence" value="ECO:0007669"/>
    <property type="project" value="UniProtKB-SubCell"/>
</dbReference>
<dbReference type="PIRSF" id="PIRSF002134">
    <property type="entry name" value="Ribosomal_S13"/>
    <property type="match status" value="1"/>
</dbReference>
<evidence type="ECO:0000256" key="3">
    <source>
        <dbReference type="ARBA" id="ARBA00022730"/>
    </source>
</evidence>
<evidence type="ECO:0000256" key="4">
    <source>
        <dbReference type="ARBA" id="ARBA00022884"/>
    </source>
</evidence>
<dbReference type="PANTHER" id="PTHR10871">
    <property type="entry name" value="30S RIBOSOMAL PROTEIN S13/40S RIBOSOMAL PROTEIN S18"/>
    <property type="match status" value="1"/>
</dbReference>
<dbReference type="Pfam" id="PF00416">
    <property type="entry name" value="Ribosomal_S13"/>
    <property type="match status" value="1"/>
</dbReference>
<evidence type="ECO:0000256" key="11">
    <source>
        <dbReference type="ARBA" id="ARBA00042802"/>
    </source>
</evidence>
<evidence type="ECO:0000256" key="10">
    <source>
        <dbReference type="ARBA" id="ARBA00040757"/>
    </source>
</evidence>
<feature type="region of interest" description="Disordered" evidence="13">
    <location>
        <begin position="97"/>
        <end position="116"/>
    </location>
</feature>
<dbReference type="InterPro" id="IPR001892">
    <property type="entry name" value="Ribosomal_uS13"/>
</dbReference>
<geneLocation type="mitochondrion" evidence="14"/>
<comment type="similarity">
    <text evidence="2 12">Belongs to the universal ribosomal protein uS13 family.</text>
</comment>
<evidence type="ECO:0000256" key="7">
    <source>
        <dbReference type="ARBA" id="ARBA00023274"/>
    </source>
</evidence>
<dbReference type="Gene3D" id="4.10.910.10">
    <property type="entry name" value="30s ribosomal protein s13, domain 2"/>
    <property type="match status" value="1"/>
</dbReference>
<sequence>MVYFLGRHLKKEKLIGHQLAVVFGIGKKRAGKLCKAIGLSVHSKVLGLDDTQVLKLSRLIMNNYIVDSDLKKVITGNIQHLKKISCYRGIRHTQGLPCRGQRTHTNARTSRKRKFK</sequence>
<evidence type="ECO:0000256" key="5">
    <source>
        <dbReference type="ARBA" id="ARBA00022980"/>
    </source>
</evidence>
<gene>
    <name evidence="14" type="primary">rps13</name>
</gene>
<evidence type="ECO:0000256" key="2">
    <source>
        <dbReference type="ARBA" id="ARBA00008080"/>
    </source>
</evidence>
<evidence type="ECO:0000256" key="1">
    <source>
        <dbReference type="ARBA" id="ARBA00004173"/>
    </source>
</evidence>
<evidence type="ECO:0000256" key="9">
    <source>
        <dbReference type="ARBA" id="ARBA00038537"/>
    </source>
</evidence>
<dbReference type="InterPro" id="IPR018269">
    <property type="entry name" value="Ribosomal_uS13_CS"/>
</dbReference>
<keyword evidence="3" id="KW-0699">rRNA-binding</keyword>
<keyword evidence="4" id="KW-0694">RNA-binding</keyword>
<name>A0A348AYR9_9EUKA</name>
<dbReference type="PANTHER" id="PTHR10871:SF8">
    <property type="entry name" value="SMALL RIBOSOMAL SUBUNIT PROTEIN US13M"/>
    <property type="match status" value="1"/>
</dbReference>